<dbReference type="PANTHER" id="PTHR36507">
    <property type="entry name" value="BLL1555 PROTEIN"/>
    <property type="match status" value="1"/>
</dbReference>
<dbReference type="Proteomes" id="UP001500013">
    <property type="component" value="Unassembled WGS sequence"/>
</dbReference>
<comment type="caution">
    <text evidence="5">The sequence shown here is derived from an EMBL/GenBank/DDBJ whole genome shotgun (WGS) entry which is preliminary data.</text>
</comment>
<accession>A0ABP5E9P3</accession>
<keyword evidence="6" id="KW-1185">Reference proteome</keyword>
<evidence type="ECO:0000313" key="5">
    <source>
        <dbReference type="EMBL" id="GAA1994088.1"/>
    </source>
</evidence>
<reference evidence="6" key="1">
    <citation type="journal article" date="2019" name="Int. J. Syst. Evol. Microbiol.">
        <title>The Global Catalogue of Microorganisms (GCM) 10K type strain sequencing project: providing services to taxonomists for standard genome sequencing and annotation.</title>
        <authorList>
            <consortium name="The Broad Institute Genomics Platform"/>
            <consortium name="The Broad Institute Genome Sequencing Center for Infectious Disease"/>
            <person name="Wu L."/>
            <person name="Ma J."/>
        </authorList>
    </citation>
    <scope>NUCLEOTIDE SEQUENCE [LARGE SCALE GENOMIC DNA]</scope>
    <source>
        <strain evidence="6">JCM 15628</strain>
    </source>
</reference>
<evidence type="ECO:0000313" key="6">
    <source>
        <dbReference type="Proteomes" id="UP001500013"/>
    </source>
</evidence>
<dbReference type="EMBL" id="BAAAPU010000012">
    <property type="protein sequence ID" value="GAA1994088.1"/>
    <property type="molecule type" value="Genomic_DNA"/>
</dbReference>
<keyword evidence="3" id="KW-0732">Signal</keyword>
<proteinExistence type="predicted"/>
<gene>
    <name evidence="5" type="ORF">GCM10009817_40470</name>
</gene>
<feature type="domain" description="Blue (type 1) copper" evidence="4">
    <location>
        <begin position="227"/>
        <end position="323"/>
    </location>
</feature>
<name>A0ABP5E9P3_9MICO</name>
<dbReference type="InterPro" id="IPR052721">
    <property type="entry name" value="ET_Amicyanin"/>
</dbReference>
<evidence type="ECO:0000256" key="2">
    <source>
        <dbReference type="ARBA" id="ARBA00023008"/>
    </source>
</evidence>
<evidence type="ECO:0000256" key="3">
    <source>
        <dbReference type="SAM" id="SignalP"/>
    </source>
</evidence>
<feature type="signal peptide" evidence="3">
    <location>
        <begin position="1"/>
        <end position="32"/>
    </location>
</feature>
<dbReference type="Gene3D" id="2.60.40.420">
    <property type="entry name" value="Cupredoxins - blue copper proteins"/>
    <property type="match status" value="2"/>
</dbReference>
<organism evidence="5 6">
    <name type="scientific">Terrabacter lapilli</name>
    <dbReference type="NCBI Taxonomy" id="436231"/>
    <lineage>
        <taxon>Bacteria</taxon>
        <taxon>Bacillati</taxon>
        <taxon>Actinomycetota</taxon>
        <taxon>Actinomycetes</taxon>
        <taxon>Micrococcales</taxon>
        <taxon>Intrasporangiaceae</taxon>
        <taxon>Terrabacter</taxon>
    </lineage>
</organism>
<dbReference type="Pfam" id="PF00127">
    <property type="entry name" value="Copper-bind"/>
    <property type="match status" value="2"/>
</dbReference>
<dbReference type="InterPro" id="IPR000923">
    <property type="entry name" value="BlueCu_1"/>
</dbReference>
<dbReference type="SUPFAM" id="SSF49503">
    <property type="entry name" value="Cupredoxins"/>
    <property type="match status" value="2"/>
</dbReference>
<protein>
    <recommendedName>
        <fullName evidence="4">Blue (type 1) copper domain-containing protein</fullName>
    </recommendedName>
</protein>
<dbReference type="InterPro" id="IPR008972">
    <property type="entry name" value="Cupredoxin"/>
</dbReference>
<dbReference type="RefSeq" id="WP_344067176.1">
    <property type="nucleotide sequence ID" value="NZ_BAAAPU010000012.1"/>
</dbReference>
<keyword evidence="2" id="KW-0186">Copper</keyword>
<evidence type="ECO:0000256" key="1">
    <source>
        <dbReference type="ARBA" id="ARBA00022723"/>
    </source>
</evidence>
<feature type="chain" id="PRO_5045634592" description="Blue (type 1) copper domain-containing protein" evidence="3">
    <location>
        <begin position="33"/>
        <end position="325"/>
    </location>
</feature>
<keyword evidence="1" id="KW-0479">Metal-binding</keyword>
<feature type="domain" description="Blue (type 1) copper" evidence="4">
    <location>
        <begin position="54"/>
        <end position="168"/>
    </location>
</feature>
<evidence type="ECO:0000259" key="4">
    <source>
        <dbReference type="Pfam" id="PF00127"/>
    </source>
</evidence>
<dbReference type="PANTHER" id="PTHR36507:SF1">
    <property type="entry name" value="BLL1555 PROTEIN"/>
    <property type="match status" value="1"/>
</dbReference>
<sequence length="325" mass="35492">MQTHARKKLRTLLAALATVVLGTLFLGPTANADTGSTTTHRTWTVHVGAQSRNGAIQGMQFLPGQIWIDVGDTVHWTAASMEPHTVTFLRVGQLPPPFDPTNARQTTRTAATTITTPGQFRNSGVLATMPIPELPTSYLSYDLTFKGRGDFVYYCLLHGKQMKGVVHVAAAGTPYPHTQSYYDMQYRDGRDRTVERGFDYAERVAALSTNHHVYVGAVDPRGMFMVMRFLRTTVTVHKGDTIDFDWSFNHGFPVPHTVTFGPEPPAPIAVGTPRNFTGGQLSSGVLPTAGPGAHFRVTFNKAGTFSYICMFHDGMGMVGKVVVTS</sequence>